<dbReference type="PANTHER" id="PTHR30204">
    <property type="entry name" value="REDOX-CYCLING DRUG-SENSING TRANSCRIPTIONAL ACTIVATOR SOXR"/>
    <property type="match status" value="1"/>
</dbReference>
<dbReference type="Pfam" id="PF13411">
    <property type="entry name" value="MerR_1"/>
    <property type="match status" value="1"/>
</dbReference>
<proteinExistence type="predicted"/>
<feature type="coiled-coil region" evidence="2">
    <location>
        <begin position="79"/>
        <end position="113"/>
    </location>
</feature>
<dbReference type="Proteomes" id="UP000184476">
    <property type="component" value="Unassembled WGS sequence"/>
</dbReference>
<dbReference type="InterPro" id="IPR009061">
    <property type="entry name" value="DNA-bd_dom_put_sf"/>
</dbReference>
<dbReference type="PANTHER" id="PTHR30204:SF97">
    <property type="entry name" value="MERR FAMILY REGULATORY PROTEIN"/>
    <property type="match status" value="1"/>
</dbReference>
<gene>
    <name evidence="4" type="ORF">SAMN05444392_108119</name>
</gene>
<dbReference type="Gene3D" id="1.10.1660.10">
    <property type="match status" value="1"/>
</dbReference>
<accession>A0A1M4Z9L8</accession>
<evidence type="ECO:0000313" key="4">
    <source>
        <dbReference type="EMBL" id="SHF14675.1"/>
    </source>
</evidence>
<name>A0A1M4Z9L8_9BACL</name>
<feature type="domain" description="HTH merR-type" evidence="3">
    <location>
        <begin position="1"/>
        <end position="71"/>
    </location>
</feature>
<dbReference type="InterPro" id="IPR047057">
    <property type="entry name" value="MerR_fam"/>
</dbReference>
<dbReference type="OrthoDB" id="9773308at2"/>
<dbReference type="PROSITE" id="PS50937">
    <property type="entry name" value="HTH_MERR_2"/>
    <property type="match status" value="1"/>
</dbReference>
<dbReference type="CDD" id="cd01107">
    <property type="entry name" value="HTH_BmrR"/>
    <property type="match status" value="1"/>
</dbReference>
<dbReference type="STRING" id="112248.SAMN05444392_108119"/>
<dbReference type="EMBL" id="FQVL01000008">
    <property type="protein sequence ID" value="SHF14675.1"/>
    <property type="molecule type" value="Genomic_DNA"/>
</dbReference>
<dbReference type="RefSeq" id="WP_073155367.1">
    <property type="nucleotide sequence ID" value="NZ_FQVL01000008.1"/>
</dbReference>
<evidence type="ECO:0000259" key="3">
    <source>
        <dbReference type="PROSITE" id="PS50937"/>
    </source>
</evidence>
<evidence type="ECO:0000313" key="5">
    <source>
        <dbReference type="Proteomes" id="UP000184476"/>
    </source>
</evidence>
<keyword evidence="2" id="KW-0175">Coiled coil</keyword>
<dbReference type="InterPro" id="IPR011256">
    <property type="entry name" value="Reg_factor_effector_dom_sf"/>
</dbReference>
<keyword evidence="1 4" id="KW-0238">DNA-binding</keyword>
<dbReference type="InterPro" id="IPR000551">
    <property type="entry name" value="MerR-type_HTH_dom"/>
</dbReference>
<evidence type="ECO:0000256" key="2">
    <source>
        <dbReference type="SAM" id="Coils"/>
    </source>
</evidence>
<keyword evidence="5" id="KW-1185">Reference proteome</keyword>
<dbReference type="SUPFAM" id="SSF46955">
    <property type="entry name" value="Putative DNA-binding domain"/>
    <property type="match status" value="1"/>
</dbReference>
<dbReference type="SUPFAM" id="SSF55136">
    <property type="entry name" value="Probable bacterial effector-binding domain"/>
    <property type="match status" value="1"/>
</dbReference>
<sequence length="276" mass="32039">MFKIGSFSKMSRVPIKTLRYYDQRDLLKPAMIDQDSGYRYYSAGQLLKIKRIIALKKQGFTLEEIKQLLAEDISFPHVKQSLAEKQHELTEVIKEAQRQLNELDTGLRCIEELDEQVSSSSIVVRNVKKQLVASIRDQIPQVELCLLLHELKQYIQLQGEDENRPMHILRHQHHHKRDHEDMVDLEVAIPLAKEIPDSDRIKIYELPEIPQAASYVHLCDPYQTACLAQSQLTTWISKNGYRPTDQAPIREIYLTADKDIYGKLLTTELLIPVEKL</sequence>
<dbReference type="GO" id="GO:0003677">
    <property type="term" value="F:DNA binding"/>
    <property type="evidence" value="ECO:0007669"/>
    <property type="project" value="UniProtKB-KW"/>
</dbReference>
<dbReference type="InterPro" id="IPR029442">
    <property type="entry name" value="GyrI-like"/>
</dbReference>
<evidence type="ECO:0000256" key="1">
    <source>
        <dbReference type="ARBA" id="ARBA00023125"/>
    </source>
</evidence>
<reference evidence="4 5" key="1">
    <citation type="submission" date="2016-11" db="EMBL/GenBank/DDBJ databases">
        <authorList>
            <person name="Jaros S."/>
            <person name="Januszkiewicz K."/>
            <person name="Wedrychowicz H."/>
        </authorList>
    </citation>
    <scope>NUCLEOTIDE SEQUENCE [LARGE SCALE GENOMIC DNA]</scope>
    <source>
        <strain evidence="4 5">DSM 44666</strain>
    </source>
</reference>
<organism evidence="4 5">
    <name type="scientific">Seinonella peptonophila</name>
    <dbReference type="NCBI Taxonomy" id="112248"/>
    <lineage>
        <taxon>Bacteria</taxon>
        <taxon>Bacillati</taxon>
        <taxon>Bacillota</taxon>
        <taxon>Bacilli</taxon>
        <taxon>Bacillales</taxon>
        <taxon>Thermoactinomycetaceae</taxon>
        <taxon>Seinonella</taxon>
    </lineage>
</organism>
<dbReference type="Gene3D" id="3.20.80.10">
    <property type="entry name" value="Regulatory factor, effector binding domain"/>
    <property type="match status" value="1"/>
</dbReference>
<dbReference type="AlphaFoldDB" id="A0A1M4Z9L8"/>
<dbReference type="GO" id="GO:0003700">
    <property type="term" value="F:DNA-binding transcription factor activity"/>
    <property type="evidence" value="ECO:0007669"/>
    <property type="project" value="InterPro"/>
</dbReference>
<dbReference type="SMART" id="SM00422">
    <property type="entry name" value="HTH_MERR"/>
    <property type="match status" value="1"/>
</dbReference>
<dbReference type="Pfam" id="PF06445">
    <property type="entry name" value="GyrI-like"/>
    <property type="match status" value="1"/>
</dbReference>
<protein>
    <submittedName>
        <fullName evidence="4">DNA-binding transcriptional regulator, MerR family</fullName>
    </submittedName>
</protein>